<dbReference type="AlphaFoldDB" id="K1XA49"/>
<dbReference type="InParanoid" id="K1XA49"/>
<reference evidence="2 3" key="1">
    <citation type="journal article" date="2012" name="BMC Genomics">
        <title>Sequencing the genome of Marssonina brunnea reveals fungus-poplar co-evolution.</title>
        <authorList>
            <person name="Zhu S."/>
            <person name="Cao Y.-Z."/>
            <person name="Jiang C."/>
            <person name="Tan B.-Y."/>
            <person name="Wang Z."/>
            <person name="Feng S."/>
            <person name="Zhang L."/>
            <person name="Su X.-H."/>
            <person name="Brejova B."/>
            <person name="Vinar T."/>
            <person name="Xu M."/>
            <person name="Wang M.-X."/>
            <person name="Zhang S.-G."/>
            <person name="Huang M.-R."/>
            <person name="Wu R."/>
            <person name="Zhou Y."/>
        </authorList>
    </citation>
    <scope>NUCLEOTIDE SEQUENCE [LARGE SCALE GENOMIC DNA]</scope>
    <source>
        <strain evidence="2 3">MB_m1</strain>
    </source>
</reference>
<feature type="region of interest" description="Disordered" evidence="1">
    <location>
        <begin position="1"/>
        <end position="67"/>
    </location>
</feature>
<dbReference type="KEGG" id="mbe:MBM_04449"/>
<dbReference type="OrthoDB" id="10272548at2759"/>
<feature type="compositionally biased region" description="Basic and acidic residues" evidence="1">
    <location>
        <begin position="47"/>
        <end position="61"/>
    </location>
</feature>
<dbReference type="Proteomes" id="UP000006753">
    <property type="component" value="Unassembled WGS sequence"/>
</dbReference>
<dbReference type="RefSeq" id="XP_007292338.1">
    <property type="nucleotide sequence ID" value="XM_007292276.1"/>
</dbReference>
<gene>
    <name evidence="2" type="ORF">MBM_04449</name>
</gene>
<evidence type="ECO:0000313" key="3">
    <source>
        <dbReference type="Proteomes" id="UP000006753"/>
    </source>
</evidence>
<dbReference type="EMBL" id="JH921436">
    <property type="protein sequence ID" value="EKD17588.1"/>
    <property type="molecule type" value="Genomic_DNA"/>
</dbReference>
<dbReference type="GeneID" id="18760384"/>
<name>K1XA49_MARBU</name>
<evidence type="ECO:0000256" key="1">
    <source>
        <dbReference type="SAM" id="MobiDB-lite"/>
    </source>
</evidence>
<evidence type="ECO:0000313" key="2">
    <source>
        <dbReference type="EMBL" id="EKD17588.1"/>
    </source>
</evidence>
<keyword evidence="3" id="KW-1185">Reference proteome</keyword>
<protein>
    <submittedName>
        <fullName evidence="2">Uncharacterized protein</fullName>
    </submittedName>
</protein>
<dbReference type="HOGENOM" id="CLU_1372469_0_0_1"/>
<accession>K1XA49</accession>
<proteinExistence type="predicted"/>
<organism evidence="2 3">
    <name type="scientific">Marssonina brunnea f. sp. multigermtubi (strain MB_m1)</name>
    <name type="common">Marssonina leaf spot fungus</name>
    <dbReference type="NCBI Taxonomy" id="1072389"/>
    <lineage>
        <taxon>Eukaryota</taxon>
        <taxon>Fungi</taxon>
        <taxon>Dikarya</taxon>
        <taxon>Ascomycota</taxon>
        <taxon>Pezizomycotina</taxon>
        <taxon>Leotiomycetes</taxon>
        <taxon>Helotiales</taxon>
        <taxon>Drepanopezizaceae</taxon>
        <taxon>Drepanopeziza</taxon>
    </lineage>
</organism>
<sequence>MPSANPSDPSPRPSTDEPNNKSPSFKGLAKKISAFRHRRAMVSGRSRSMDLDRSHIRERSPSVHSSQFSFCGGTSECEVREPPPPAPLRRKGRLLTPITWEDTPQNNWTVQDCRDWVAAVMYANSTVASLESCMAKAKNITDHGESIYFVSYYHLFHQVGPAALYVQEELRRRKAAGLVKNFDHTFETLCLCVRCGGPV</sequence>